<feature type="transmembrane region" description="Helical" evidence="6">
    <location>
        <begin position="714"/>
        <end position="740"/>
    </location>
</feature>
<dbReference type="Pfam" id="PF02687">
    <property type="entry name" value="FtsX"/>
    <property type="match status" value="2"/>
</dbReference>
<evidence type="ECO:0000256" key="1">
    <source>
        <dbReference type="ARBA" id="ARBA00004651"/>
    </source>
</evidence>
<evidence type="ECO:0000259" key="8">
    <source>
        <dbReference type="Pfam" id="PF12704"/>
    </source>
</evidence>
<feature type="transmembrane region" description="Helical" evidence="6">
    <location>
        <begin position="337"/>
        <end position="359"/>
    </location>
</feature>
<organism evidence="9 10">
    <name type="scientific">Splendidivirga corallicola</name>
    <dbReference type="NCBI Taxonomy" id="3051826"/>
    <lineage>
        <taxon>Bacteria</taxon>
        <taxon>Pseudomonadati</taxon>
        <taxon>Bacteroidota</taxon>
        <taxon>Cytophagia</taxon>
        <taxon>Cytophagales</taxon>
        <taxon>Splendidivirgaceae</taxon>
        <taxon>Splendidivirga</taxon>
    </lineage>
</organism>
<dbReference type="Proteomes" id="UP001172082">
    <property type="component" value="Unassembled WGS sequence"/>
</dbReference>
<dbReference type="Pfam" id="PF12704">
    <property type="entry name" value="MacB_PCD"/>
    <property type="match status" value="2"/>
</dbReference>
<keyword evidence="3 6" id="KW-0812">Transmembrane</keyword>
<sequence length="793" mass="90265">MFKSYIISAFRNLLRHKLYGFINISGLILGIVSCMFIFLFVQNEKNYDKFHEKGDQIYRVLRESRDEGNVYKIGITSAPFATHLLTDFEGEILKTTHVLPNTGLVTYQDKSFNESKLFLVDSLFLEFFSYPLLYGDRKTALSEPNGLVIKKATAIKYFGDDNPIGKVVQLDNTIELKITGVLDDFPGNTHLDFDLLATTDLVKNRRWFGDWWSNGFITYVLIPEHKNHKEIETRFDWFMEKYFGDHFRNTGTKMGLSLEPLEDVYFNNEVGFDFAKHGDETMVVIFSIIAVFILVIACINFLNLSTASSASRALEVGIRKTSGALRYNLIQQFFIEAFLYSTIATLIAFLMVEVGLSLFNNFVGEDLSIPFDRLLYPGFAFILILIVSALSGLYPAVYLSSFQPATVLKGKSQTGKGGTFLRKGLVIFQFCISIILIIATIIVSAQLDFVNNKKLGFNKENIIILPLDNSDIRAKKETFKNRLENIVDVTSATFISGEPGGFHDNYSFTLPEEGKSNIRLRTVFTDHDYLRTFNIEVLEGRDFSEKRQTDFAEALLINEEAVKYLGWTNETAIGKEIQNNFLDSLPRQVIGVIDSYHFASLKNKIDPLIISLIEDHRAIAIKISTNTPKKVINQIESIWDNLVEKYPMEYKFLDQSFEALYQAEQKQKEIIILFSSIALFIACMGLFGLATFATQKRIKEIGIRKVLGARLVQLFILLSKDLLKLVMIASFIGIPLAWFAMEKWLENFVYRINIQLWMVLLAAIAAMFIALITVSYQSIKAGLNNPIHSLRNE</sequence>
<evidence type="ECO:0000313" key="9">
    <source>
        <dbReference type="EMBL" id="MDN5205297.1"/>
    </source>
</evidence>
<keyword evidence="5 6" id="KW-0472">Membrane</keyword>
<feature type="transmembrane region" description="Helical" evidence="6">
    <location>
        <begin position="670"/>
        <end position="693"/>
    </location>
</feature>
<feature type="domain" description="MacB-like periplasmic core" evidence="8">
    <location>
        <begin position="21"/>
        <end position="213"/>
    </location>
</feature>
<keyword evidence="4 6" id="KW-1133">Transmembrane helix</keyword>
<evidence type="ECO:0000256" key="2">
    <source>
        <dbReference type="ARBA" id="ARBA00022475"/>
    </source>
</evidence>
<name>A0ABT8KWY6_9BACT</name>
<dbReference type="InterPro" id="IPR003838">
    <property type="entry name" value="ABC3_permease_C"/>
</dbReference>
<dbReference type="PANTHER" id="PTHR30572:SF18">
    <property type="entry name" value="ABC-TYPE MACROLIDE FAMILY EXPORT SYSTEM PERMEASE COMPONENT 2"/>
    <property type="match status" value="1"/>
</dbReference>
<evidence type="ECO:0000256" key="6">
    <source>
        <dbReference type="SAM" id="Phobius"/>
    </source>
</evidence>
<gene>
    <name evidence="9" type="ORF">QQ008_28190</name>
</gene>
<keyword evidence="2" id="KW-1003">Cell membrane</keyword>
<dbReference type="EMBL" id="JAUJEA010000016">
    <property type="protein sequence ID" value="MDN5205297.1"/>
    <property type="molecule type" value="Genomic_DNA"/>
</dbReference>
<dbReference type="RefSeq" id="WP_346755319.1">
    <property type="nucleotide sequence ID" value="NZ_JAUJEA010000016.1"/>
</dbReference>
<evidence type="ECO:0000313" key="10">
    <source>
        <dbReference type="Proteomes" id="UP001172082"/>
    </source>
</evidence>
<accession>A0ABT8KWY6</accession>
<feature type="domain" description="ABC3 transporter permease C-terminal" evidence="7">
    <location>
        <begin position="672"/>
        <end position="781"/>
    </location>
</feature>
<evidence type="ECO:0000259" key="7">
    <source>
        <dbReference type="Pfam" id="PF02687"/>
    </source>
</evidence>
<feature type="transmembrane region" description="Helical" evidence="6">
    <location>
        <begin position="21"/>
        <end position="41"/>
    </location>
</feature>
<comment type="subcellular location">
    <subcellularLocation>
        <location evidence="1">Cell membrane</location>
        <topology evidence="1">Multi-pass membrane protein</topology>
    </subcellularLocation>
</comment>
<evidence type="ECO:0000256" key="4">
    <source>
        <dbReference type="ARBA" id="ARBA00022989"/>
    </source>
</evidence>
<dbReference type="InterPro" id="IPR025857">
    <property type="entry name" value="MacB_PCD"/>
</dbReference>
<feature type="transmembrane region" description="Helical" evidence="6">
    <location>
        <begin position="282"/>
        <end position="302"/>
    </location>
</feature>
<dbReference type="InterPro" id="IPR050250">
    <property type="entry name" value="Macrolide_Exporter_MacB"/>
</dbReference>
<feature type="transmembrane region" description="Helical" evidence="6">
    <location>
        <begin position="420"/>
        <end position="443"/>
    </location>
</feature>
<comment type="caution">
    <text evidence="9">The sequence shown here is derived from an EMBL/GenBank/DDBJ whole genome shotgun (WGS) entry which is preliminary data.</text>
</comment>
<reference evidence="9" key="1">
    <citation type="submission" date="2023-06" db="EMBL/GenBank/DDBJ databases">
        <title>Genomic of Parafulvivirga corallium.</title>
        <authorList>
            <person name="Wang G."/>
        </authorList>
    </citation>
    <scope>NUCLEOTIDE SEQUENCE</scope>
    <source>
        <strain evidence="9">BMA10</strain>
    </source>
</reference>
<dbReference type="PANTHER" id="PTHR30572">
    <property type="entry name" value="MEMBRANE COMPONENT OF TRANSPORTER-RELATED"/>
    <property type="match status" value="1"/>
</dbReference>
<feature type="transmembrane region" description="Helical" evidence="6">
    <location>
        <begin position="752"/>
        <end position="774"/>
    </location>
</feature>
<evidence type="ECO:0000256" key="5">
    <source>
        <dbReference type="ARBA" id="ARBA00023136"/>
    </source>
</evidence>
<evidence type="ECO:0000256" key="3">
    <source>
        <dbReference type="ARBA" id="ARBA00022692"/>
    </source>
</evidence>
<keyword evidence="10" id="KW-1185">Reference proteome</keyword>
<feature type="domain" description="MacB-like periplasmic core" evidence="8">
    <location>
        <begin position="489"/>
        <end position="610"/>
    </location>
</feature>
<proteinExistence type="predicted"/>
<feature type="transmembrane region" description="Helical" evidence="6">
    <location>
        <begin position="379"/>
        <end position="399"/>
    </location>
</feature>
<protein>
    <submittedName>
        <fullName evidence="9">ABC transporter permease</fullName>
    </submittedName>
</protein>
<feature type="domain" description="ABC3 transporter permease C-terminal" evidence="7">
    <location>
        <begin position="288"/>
        <end position="404"/>
    </location>
</feature>
<dbReference type="PROSITE" id="PS51257">
    <property type="entry name" value="PROKAR_LIPOPROTEIN"/>
    <property type="match status" value="1"/>
</dbReference>